<dbReference type="Proteomes" id="UP000054051">
    <property type="component" value="Unassembled WGS sequence"/>
</dbReference>
<comment type="pathway">
    <text evidence="1">Phospholipid metabolism; phosphatidylglycerol biosynthesis; phosphatidylglycerol from CDP-diacylglycerol: step 2/2.</text>
</comment>
<keyword evidence="1" id="KW-0595">Phospholipid degradation</keyword>
<evidence type="ECO:0000313" key="5">
    <source>
        <dbReference type="Proteomes" id="UP000054051"/>
    </source>
</evidence>
<dbReference type="PANTHER" id="PTHR36305:SF1">
    <property type="entry name" value="PHOSPHATIDYLGLYCEROPHOSPHATASE A"/>
    <property type="match status" value="1"/>
</dbReference>
<protein>
    <recommendedName>
        <fullName evidence="1">Phosphatidylglycerophosphatase A</fullName>
        <ecNumber evidence="1">3.1.3.27</ecNumber>
    </recommendedName>
    <alternativeName>
        <fullName evidence="1">Phosphatidylglycerolphosphate phosphatase A</fullName>
    </alternativeName>
</protein>
<dbReference type="PIRSF" id="PIRSF006162">
    <property type="entry name" value="PgpA"/>
    <property type="match status" value="1"/>
</dbReference>
<feature type="transmembrane region" description="Helical" evidence="2">
    <location>
        <begin position="57"/>
        <end position="80"/>
    </location>
</feature>
<dbReference type="AlphaFoldDB" id="G2J7Y3"/>
<keyword evidence="1" id="KW-0442">Lipid degradation</keyword>
<dbReference type="UniPathway" id="UPA00084">
    <property type="reaction ID" value="UER00504"/>
</dbReference>
<sequence>MTSKKRPTLRFLRAHPLHWIALGLGSGLFPWMPGTVGALLGWLSFVLLERILAPAHWIALIIAGFGIGVIACGAAARALGVHDPAAANWDEVVAFWLVLFFVMPASFAMQCAAFALFRLFDIVKPPPIRFFERRFTGGFGIMFDDLIAAFYTLFVMAFWKSIH</sequence>
<dbReference type="STRING" id="1070319.CAGGBEG34_190047"/>
<keyword evidence="2" id="KW-1133">Transmembrane helix</keyword>
<keyword evidence="1" id="KW-0460">Magnesium</keyword>
<evidence type="ECO:0000256" key="1">
    <source>
        <dbReference type="PIRNR" id="PIRNR006162"/>
    </source>
</evidence>
<comment type="caution">
    <text evidence="4">The sequence shown here is derived from an EMBL/GenBank/DDBJ whole genome shotgun (WGS) entry which is preliminary data.</text>
</comment>
<dbReference type="PANTHER" id="PTHR36305">
    <property type="entry name" value="PHOSPHATIDYLGLYCEROPHOSPHATASE A"/>
    <property type="match status" value="1"/>
</dbReference>
<dbReference type="GO" id="GO:0046872">
    <property type="term" value="F:metal ion binding"/>
    <property type="evidence" value="ECO:0007669"/>
    <property type="project" value="UniProtKB-KW"/>
</dbReference>
<comment type="function">
    <text evidence="1">Lipid phosphatase which dephosphorylates phosphatidylglycerophosphate (PGP) to phosphatidylglycerol (PG).</text>
</comment>
<keyword evidence="1 2" id="KW-0812">Transmembrane</keyword>
<keyword evidence="1" id="KW-1003">Cell membrane</keyword>
<dbReference type="GO" id="GO:0005886">
    <property type="term" value="C:plasma membrane"/>
    <property type="evidence" value="ECO:0007669"/>
    <property type="project" value="UniProtKB-SubCell"/>
</dbReference>
<comment type="catalytic activity">
    <reaction evidence="1">
        <text>a 1,2-diacyl-sn-glycero-3-phospho-(1'-sn-glycero-3'-phosphate) + H2O = a 1,2-diacyl-sn-glycero-3-phospho-(1'-sn-glycerol) + phosphate</text>
        <dbReference type="Rhea" id="RHEA:33751"/>
        <dbReference type="ChEBI" id="CHEBI:15377"/>
        <dbReference type="ChEBI" id="CHEBI:43474"/>
        <dbReference type="ChEBI" id="CHEBI:60110"/>
        <dbReference type="ChEBI" id="CHEBI:64716"/>
        <dbReference type="EC" id="3.1.3.27"/>
    </reaction>
</comment>
<dbReference type="InterPro" id="IPR007686">
    <property type="entry name" value="YutG/PgpA"/>
</dbReference>
<feature type="transmembrane region" description="Helical" evidence="2">
    <location>
        <begin position="20"/>
        <end position="45"/>
    </location>
</feature>
<reference evidence="4 5" key="1">
    <citation type="submission" date="2011-08" db="EMBL/GenBank/DDBJ databases">
        <title>The genome of the obligate endobacterium of an arbuscular mycorrhizal fungus reveals an interphylum network of nutritional interactions.</title>
        <authorList>
            <person name="Ghignone S."/>
            <person name="Salvioli A."/>
            <person name="Anca I."/>
            <person name="Lumini E."/>
            <person name="Ortu G."/>
            <person name="Petiti L."/>
            <person name="Cruveiller S."/>
            <person name="Bianciotto V."/>
            <person name="Piffanelli P."/>
            <person name="Lanfranco L."/>
            <person name="Bonfante P."/>
        </authorList>
    </citation>
    <scope>NUCLEOTIDE SEQUENCE [LARGE SCALE GENOMIC DNA]</scope>
    <source>
        <strain evidence="4 5">BEG34</strain>
    </source>
</reference>
<feature type="transmembrane region" description="Helical" evidence="2">
    <location>
        <begin position="137"/>
        <end position="159"/>
    </location>
</feature>
<dbReference type="EMBL" id="CAFB01000035">
    <property type="protein sequence ID" value="CCD28880.1"/>
    <property type="molecule type" value="Genomic_DNA"/>
</dbReference>
<dbReference type="InterPro" id="IPR026037">
    <property type="entry name" value="PgpA"/>
</dbReference>
<feature type="domain" description="YutG/PgpA" evidence="3">
    <location>
        <begin position="19"/>
        <end position="158"/>
    </location>
</feature>
<evidence type="ECO:0000256" key="2">
    <source>
        <dbReference type="SAM" id="Phobius"/>
    </source>
</evidence>
<feature type="transmembrane region" description="Helical" evidence="2">
    <location>
        <begin position="92"/>
        <end position="117"/>
    </location>
</feature>
<dbReference type="CDD" id="cd06971">
    <property type="entry name" value="PgpA"/>
    <property type="match status" value="1"/>
</dbReference>
<dbReference type="GO" id="GO:0009395">
    <property type="term" value="P:phospholipid catabolic process"/>
    <property type="evidence" value="ECO:0007669"/>
    <property type="project" value="UniProtKB-KW"/>
</dbReference>
<comment type="subcellular location">
    <subcellularLocation>
        <location evidence="1">Cell inner membrane</location>
        <topology evidence="1">Multi-pass membrane protein</topology>
    </subcellularLocation>
</comment>
<organism evidence="4 5">
    <name type="scientific">Candidatus Glomeribacter gigasporarum BEG34</name>
    <dbReference type="NCBI Taxonomy" id="1070319"/>
    <lineage>
        <taxon>Bacteria</taxon>
        <taxon>Pseudomonadati</taxon>
        <taxon>Pseudomonadota</taxon>
        <taxon>Betaproteobacteria</taxon>
        <taxon>Burkholderiales</taxon>
        <taxon>Burkholderiaceae</taxon>
        <taxon>Candidatus Glomeribacter</taxon>
    </lineage>
</organism>
<dbReference type="InterPro" id="IPR036681">
    <property type="entry name" value="PgpA-like_sf"/>
</dbReference>
<dbReference type="GO" id="GO:0008962">
    <property type="term" value="F:phosphatidylglycerophosphatase activity"/>
    <property type="evidence" value="ECO:0007669"/>
    <property type="project" value="UniProtKB-EC"/>
</dbReference>
<proteinExistence type="predicted"/>
<keyword evidence="1 2" id="KW-0472">Membrane</keyword>
<dbReference type="Pfam" id="PF04608">
    <property type="entry name" value="PgpA"/>
    <property type="match status" value="1"/>
</dbReference>
<evidence type="ECO:0000259" key="3">
    <source>
        <dbReference type="Pfam" id="PF04608"/>
    </source>
</evidence>
<comment type="cofactor">
    <cofactor evidence="1">
        <name>Mg(2+)</name>
        <dbReference type="ChEBI" id="CHEBI:18420"/>
    </cofactor>
</comment>
<dbReference type="EC" id="3.1.3.27" evidence="1"/>
<dbReference type="RefSeq" id="WP_006682141.1">
    <property type="nucleotide sequence ID" value="NZ_CAFB01000035.1"/>
</dbReference>
<name>G2J7Y3_9BURK</name>
<keyword evidence="1" id="KW-0479">Metal-binding</keyword>
<keyword evidence="1" id="KW-0443">Lipid metabolism</keyword>
<dbReference type="eggNOG" id="COG1267">
    <property type="taxonomic scope" value="Bacteria"/>
</dbReference>
<accession>G2J7Y3</accession>
<evidence type="ECO:0000313" key="4">
    <source>
        <dbReference type="EMBL" id="CCD28880.1"/>
    </source>
</evidence>
<dbReference type="GO" id="GO:0006655">
    <property type="term" value="P:phosphatidylglycerol biosynthetic process"/>
    <property type="evidence" value="ECO:0007669"/>
    <property type="project" value="UniProtKB-UniPathway"/>
</dbReference>
<keyword evidence="1" id="KW-1208">Phospholipid metabolism</keyword>
<gene>
    <name evidence="4" type="primary">pgpA</name>
    <name evidence="4" type="ORF">CAGGBEG34_190047</name>
</gene>
<keyword evidence="1 4" id="KW-0378">Hydrolase</keyword>
<keyword evidence="1" id="KW-0997">Cell inner membrane</keyword>
<keyword evidence="5" id="KW-1185">Reference proteome</keyword>
<dbReference type="SUPFAM" id="SSF101307">
    <property type="entry name" value="YutG-like"/>
    <property type="match status" value="1"/>
</dbReference>